<proteinExistence type="predicted"/>
<sequence>MRLTMKNHSSNTYRASLIRQDNNCLVGDVVNKLGRYEDICEDLQELEKIVKEHKKRTHKLK</sequence>
<protein>
    <submittedName>
        <fullName evidence="1">Uncharacterized protein</fullName>
    </submittedName>
</protein>
<dbReference type="EMBL" id="BK015965">
    <property type="protein sequence ID" value="DAF87650.1"/>
    <property type="molecule type" value="Genomic_DNA"/>
</dbReference>
<name>A0A8S5TZP5_9CAUD</name>
<accession>A0A8S5TZP5</accession>
<reference evidence="1" key="1">
    <citation type="journal article" date="2021" name="Proc. Natl. Acad. Sci. U.S.A.">
        <title>A Catalog of Tens of Thousands of Viruses from Human Metagenomes Reveals Hidden Associations with Chronic Diseases.</title>
        <authorList>
            <person name="Tisza M.J."/>
            <person name="Buck C.B."/>
        </authorList>
    </citation>
    <scope>NUCLEOTIDE SEQUENCE</scope>
    <source>
        <strain evidence="1">Ctuvi3</strain>
    </source>
</reference>
<organism evidence="1">
    <name type="scientific">Siphoviridae sp. ctuvi3</name>
    <dbReference type="NCBI Taxonomy" id="2825718"/>
    <lineage>
        <taxon>Viruses</taxon>
        <taxon>Duplodnaviria</taxon>
        <taxon>Heunggongvirae</taxon>
        <taxon>Uroviricota</taxon>
        <taxon>Caudoviricetes</taxon>
    </lineage>
</organism>
<evidence type="ECO:0000313" key="1">
    <source>
        <dbReference type="EMBL" id="DAF87650.1"/>
    </source>
</evidence>